<keyword evidence="3" id="KW-1185">Reference proteome</keyword>
<feature type="region of interest" description="Disordered" evidence="1">
    <location>
        <begin position="16"/>
        <end position="37"/>
    </location>
</feature>
<dbReference type="Proteomes" id="UP000447434">
    <property type="component" value="Chromosome 25"/>
</dbReference>
<dbReference type="OrthoDB" id="1899337at2759"/>
<accession>A0A6A4NET7</accession>
<dbReference type="PANTHER" id="PTHR36720">
    <property type="entry name" value="TAF RNA POLYMERASE I SUBUNIT A"/>
    <property type="match status" value="1"/>
</dbReference>
<organism evidence="2 3">
    <name type="scientific">Lupinus albus</name>
    <name type="common">White lupine</name>
    <name type="synonym">Lupinus termis</name>
    <dbReference type="NCBI Taxonomy" id="3870"/>
    <lineage>
        <taxon>Eukaryota</taxon>
        <taxon>Viridiplantae</taxon>
        <taxon>Streptophyta</taxon>
        <taxon>Embryophyta</taxon>
        <taxon>Tracheophyta</taxon>
        <taxon>Spermatophyta</taxon>
        <taxon>Magnoliopsida</taxon>
        <taxon>eudicotyledons</taxon>
        <taxon>Gunneridae</taxon>
        <taxon>Pentapetalae</taxon>
        <taxon>rosids</taxon>
        <taxon>fabids</taxon>
        <taxon>Fabales</taxon>
        <taxon>Fabaceae</taxon>
        <taxon>Papilionoideae</taxon>
        <taxon>50 kb inversion clade</taxon>
        <taxon>genistoids sensu lato</taxon>
        <taxon>core genistoids</taxon>
        <taxon>Genisteae</taxon>
        <taxon>Lupinus</taxon>
    </lineage>
</organism>
<dbReference type="GO" id="GO:0000120">
    <property type="term" value="C:RNA polymerase I transcription regulator complex"/>
    <property type="evidence" value="ECO:0007669"/>
    <property type="project" value="InterPro"/>
</dbReference>
<evidence type="ECO:0000313" key="2">
    <source>
        <dbReference type="EMBL" id="KAE9585168.1"/>
    </source>
</evidence>
<gene>
    <name evidence="2" type="ORF">Lalb_Chr25g0286141</name>
</gene>
<dbReference type="Pfam" id="PF14929">
    <property type="entry name" value="TAF1_subA"/>
    <property type="match status" value="1"/>
</dbReference>
<dbReference type="PANTHER" id="PTHR36720:SF1">
    <property type="entry name" value="TAF RNA POLYMERASE I SUBUNIT A"/>
    <property type="match status" value="1"/>
</dbReference>
<proteinExistence type="predicted"/>
<evidence type="ECO:0000256" key="1">
    <source>
        <dbReference type="SAM" id="MobiDB-lite"/>
    </source>
</evidence>
<dbReference type="GO" id="GO:0006360">
    <property type="term" value="P:transcription by RNA polymerase I"/>
    <property type="evidence" value="ECO:0007669"/>
    <property type="project" value="InterPro"/>
</dbReference>
<dbReference type="EMBL" id="WOCE01000025">
    <property type="protein sequence ID" value="KAE9585168.1"/>
    <property type="molecule type" value="Genomic_DNA"/>
</dbReference>
<reference evidence="3" key="1">
    <citation type="journal article" date="2020" name="Nat. Commun.">
        <title>Genome sequence of the cluster root forming white lupin.</title>
        <authorList>
            <person name="Hufnagel B."/>
            <person name="Marques A."/>
            <person name="Soriano A."/>
            <person name="Marques L."/>
            <person name="Divol F."/>
            <person name="Doumas P."/>
            <person name="Sallet E."/>
            <person name="Mancinotti D."/>
            <person name="Carrere S."/>
            <person name="Marande W."/>
            <person name="Arribat S."/>
            <person name="Keller J."/>
            <person name="Huneau C."/>
            <person name="Blein T."/>
            <person name="Aime D."/>
            <person name="Laguerre M."/>
            <person name="Taylor J."/>
            <person name="Schubert V."/>
            <person name="Nelson M."/>
            <person name="Geu-Flores F."/>
            <person name="Crespi M."/>
            <person name="Gallardo-Guerrero K."/>
            <person name="Delaux P.-M."/>
            <person name="Salse J."/>
            <person name="Berges H."/>
            <person name="Guyot R."/>
            <person name="Gouzy J."/>
            <person name="Peret B."/>
        </authorList>
    </citation>
    <scope>NUCLEOTIDE SEQUENCE [LARGE SCALE GENOMIC DNA]</scope>
    <source>
        <strain evidence="3">cv. Amiga</strain>
    </source>
</reference>
<evidence type="ECO:0000313" key="3">
    <source>
        <dbReference type="Proteomes" id="UP000447434"/>
    </source>
</evidence>
<dbReference type="InterPro" id="IPR039495">
    <property type="entry name" value="TAF1A"/>
</dbReference>
<name>A0A6A4NET7_LUPAL</name>
<dbReference type="AlphaFoldDB" id="A0A6A4NET7"/>
<sequence length="610" mass="70248">MDADEPTLVEHITPVSTKSKPRKRKNHFIHHDDNGHTAARDNQAKRTLYSLTKPSYVLALGPNHLRSEHRARLHFMLRRLVKRHQWVAACDVLKAYMKGTVNDRSPLRNRFKYSVLLQLLKHVEKKDLNSTRIQNLYDIWSKKIGSMKIWPVESRYAVNLENMLFCLMEGDTNDAHQLAVCLEQEKVDIDPVSKMIMGLTFYELWREKQFDLQENSHMEGISFSNEVGQSDYHNTVKSRIAESQDQCDSEASVMNGKQISKDVGFNEDTRVSMEVDVNHEREKPLHTFQQGLYLDSEEHNGIEDPFSNYGGLTQDTLYALGRLDLWLLPLRFSDENSLEKHRNNPHEYYISALKYLELALSSSTPASAALLPLTQLLLIEGQAEEALNLLDSQCRNSASVLPIRLRAVLVEHFDRNNSLLLVSCFEDILKKDPTCSDSLSRLVKMHQNGEYSLHSLLEMIASHLDATYAEYNTWKAFCLCFFKLSLCEEECVSACSIKNGGNRQQQISSKTPIIFTQGKSGKSWRLRCRWWLTRHFSNSMLNSEIQSGDLQLLTYKAACASYMYGHAFNYVVKAYSHIEKENDKDLLLFLDEHKCNSFGFYQKKKATCMT</sequence>
<protein>
    <submittedName>
        <fullName evidence="2">Putative tetratricopeptide-like helical domain-containing protein</fullName>
    </submittedName>
</protein>
<comment type="caution">
    <text evidence="2">The sequence shown here is derived from an EMBL/GenBank/DDBJ whole genome shotgun (WGS) entry which is preliminary data.</text>
</comment>
<feature type="compositionally biased region" description="Basic residues" evidence="1">
    <location>
        <begin position="19"/>
        <end position="28"/>
    </location>
</feature>